<keyword evidence="8" id="KW-0539">Nucleus</keyword>
<evidence type="ECO:0000256" key="3">
    <source>
        <dbReference type="ARBA" id="ARBA00022490"/>
    </source>
</evidence>
<feature type="signal peptide" evidence="9">
    <location>
        <begin position="1"/>
        <end position="24"/>
    </location>
</feature>
<keyword evidence="3" id="KW-0963">Cytoplasm</keyword>
<accession>A0ABV0NJ87</accession>
<dbReference type="SMART" id="SM00429">
    <property type="entry name" value="IPT"/>
    <property type="match status" value="1"/>
</dbReference>
<dbReference type="InterPro" id="IPR014756">
    <property type="entry name" value="Ig_E-set"/>
</dbReference>
<keyword evidence="12" id="KW-1185">Reference proteome</keyword>
<reference evidence="11 12" key="1">
    <citation type="submission" date="2021-06" db="EMBL/GenBank/DDBJ databases">
        <authorList>
            <person name="Palmer J.M."/>
        </authorList>
    </citation>
    <scope>NUCLEOTIDE SEQUENCE [LARGE SCALE GENOMIC DNA]</scope>
    <source>
        <strain evidence="11 12">GA_2019</strain>
        <tissue evidence="11">Muscle</tissue>
    </source>
</reference>
<dbReference type="InterPro" id="IPR008967">
    <property type="entry name" value="p53-like_TF_DNA-bd_sf"/>
</dbReference>
<dbReference type="Gene3D" id="2.60.40.340">
    <property type="entry name" value="Rel homology domain (RHD), DNA-binding domain"/>
    <property type="match status" value="1"/>
</dbReference>
<dbReference type="InterPro" id="IPR037059">
    <property type="entry name" value="RHD_DNA_bind_dom_sf"/>
</dbReference>
<dbReference type="Pfam" id="PF00554">
    <property type="entry name" value="RHD_DNA_bind"/>
    <property type="match status" value="1"/>
</dbReference>
<evidence type="ECO:0000256" key="7">
    <source>
        <dbReference type="ARBA" id="ARBA00023163"/>
    </source>
</evidence>
<dbReference type="Proteomes" id="UP001476798">
    <property type="component" value="Unassembled WGS sequence"/>
</dbReference>
<evidence type="ECO:0000256" key="2">
    <source>
        <dbReference type="ARBA" id="ARBA00004496"/>
    </source>
</evidence>
<dbReference type="EMBL" id="JAHRIO010040635">
    <property type="protein sequence ID" value="MEQ2171457.1"/>
    <property type="molecule type" value="Genomic_DNA"/>
</dbReference>
<dbReference type="PANTHER" id="PTHR12533:SF6">
    <property type="entry name" value="NUCLEAR FACTOR OF ACTIVATED T-CELLS, CYTOPLASMIC 3"/>
    <property type="match status" value="1"/>
</dbReference>
<dbReference type="Gene3D" id="2.60.40.10">
    <property type="entry name" value="Immunoglobulins"/>
    <property type="match status" value="1"/>
</dbReference>
<dbReference type="PRINTS" id="PR01789">
    <property type="entry name" value="NUCFACTORATC"/>
</dbReference>
<keyword evidence="4" id="KW-0597">Phosphoprotein</keyword>
<evidence type="ECO:0000313" key="11">
    <source>
        <dbReference type="EMBL" id="MEQ2171457.1"/>
    </source>
</evidence>
<evidence type="ECO:0000256" key="4">
    <source>
        <dbReference type="ARBA" id="ARBA00022553"/>
    </source>
</evidence>
<name>A0ABV0NJ87_9TELE</name>
<keyword evidence="6" id="KW-0238">DNA-binding</keyword>
<dbReference type="InterPro" id="IPR011539">
    <property type="entry name" value="RHD_DNA_bind_dom"/>
</dbReference>
<sequence length="518" mass="57714">MFQPKTHQAHLVWFLARNFVPAAAEANLQAEASTGVRTDGVHSSSCFASRNWTELNGYNKQPVCLLVFIGTADDKCLRPHPFYQVHMVTGKTVTTMCQEKMMYGTKVLEVPLLPESDMSASIDCAGILKLRNADIELKKGETNIGRKNTRVQFVFRVALPQQDGQMLWLQTASIPVECSQRSGQELPQVESFSPACCFVDGGEELLITGSNMSAESRVVFIEKGPDGRLRWEVDARVLSNKSNDFRIVVEVPPYIKRTTSPLQVQFYVSNGKRRRSLMQSFTYLPVIRDRHDAASANKQEHWGSELIFCPEPSLSPSHGAMLKPDVAYEPCHFPLHGPSSRNFSHLQDPPAFTPSLQSSLFFPYVSSVPCQTMSPLPNQGLMSAQIGTIEAQASSPPIKISNTPYQASDGVLPRKQFGNPKNTLRSSVDSHIELLHNSGEVPSVEQEPEEQPILGSLGFQEITLEDAVLLTSDYKPGSQPAIQVDFEYQQVYVSHLGPWPAWHAWDFQSHRYTVPPID</sequence>
<protein>
    <recommendedName>
        <fullName evidence="10">RHD domain-containing protein</fullName>
    </recommendedName>
</protein>
<evidence type="ECO:0000256" key="5">
    <source>
        <dbReference type="ARBA" id="ARBA00023015"/>
    </source>
</evidence>
<feature type="chain" id="PRO_5046631805" description="RHD domain-containing protein" evidence="9">
    <location>
        <begin position="25"/>
        <end position="518"/>
    </location>
</feature>
<evidence type="ECO:0000256" key="1">
    <source>
        <dbReference type="ARBA" id="ARBA00004123"/>
    </source>
</evidence>
<proteinExistence type="predicted"/>
<evidence type="ECO:0000256" key="9">
    <source>
        <dbReference type="SAM" id="SignalP"/>
    </source>
</evidence>
<dbReference type="InterPro" id="IPR032397">
    <property type="entry name" value="RHD_dimer"/>
</dbReference>
<evidence type="ECO:0000259" key="10">
    <source>
        <dbReference type="PROSITE" id="PS50254"/>
    </source>
</evidence>
<comment type="caution">
    <text evidence="11">The sequence shown here is derived from an EMBL/GenBank/DDBJ whole genome shotgun (WGS) entry which is preliminary data.</text>
</comment>
<dbReference type="SUPFAM" id="SSF81296">
    <property type="entry name" value="E set domains"/>
    <property type="match status" value="1"/>
</dbReference>
<evidence type="ECO:0000313" key="12">
    <source>
        <dbReference type="Proteomes" id="UP001476798"/>
    </source>
</evidence>
<organism evidence="11 12">
    <name type="scientific">Goodea atripinnis</name>
    <dbReference type="NCBI Taxonomy" id="208336"/>
    <lineage>
        <taxon>Eukaryota</taxon>
        <taxon>Metazoa</taxon>
        <taxon>Chordata</taxon>
        <taxon>Craniata</taxon>
        <taxon>Vertebrata</taxon>
        <taxon>Euteleostomi</taxon>
        <taxon>Actinopterygii</taxon>
        <taxon>Neopterygii</taxon>
        <taxon>Teleostei</taxon>
        <taxon>Neoteleostei</taxon>
        <taxon>Acanthomorphata</taxon>
        <taxon>Ovalentaria</taxon>
        <taxon>Atherinomorphae</taxon>
        <taxon>Cyprinodontiformes</taxon>
        <taxon>Goodeidae</taxon>
        <taxon>Goodea</taxon>
    </lineage>
</organism>
<keyword evidence="9" id="KW-0732">Signal</keyword>
<dbReference type="Pfam" id="PF16179">
    <property type="entry name" value="RHD_dimer"/>
    <property type="match status" value="1"/>
</dbReference>
<dbReference type="PANTHER" id="PTHR12533">
    <property type="entry name" value="NFAT"/>
    <property type="match status" value="1"/>
</dbReference>
<evidence type="ECO:0000256" key="6">
    <source>
        <dbReference type="ARBA" id="ARBA00023125"/>
    </source>
</evidence>
<dbReference type="InterPro" id="IPR008366">
    <property type="entry name" value="NFAT"/>
</dbReference>
<keyword evidence="5" id="KW-0805">Transcription regulation</keyword>
<evidence type="ECO:0000256" key="8">
    <source>
        <dbReference type="ARBA" id="ARBA00023242"/>
    </source>
</evidence>
<keyword evidence="7" id="KW-0804">Transcription</keyword>
<feature type="domain" description="RHD" evidence="10">
    <location>
        <begin position="54"/>
        <end position="183"/>
    </location>
</feature>
<dbReference type="InterPro" id="IPR013783">
    <property type="entry name" value="Ig-like_fold"/>
</dbReference>
<dbReference type="PROSITE" id="PS50254">
    <property type="entry name" value="REL_2"/>
    <property type="match status" value="1"/>
</dbReference>
<dbReference type="SUPFAM" id="SSF49417">
    <property type="entry name" value="p53-like transcription factors"/>
    <property type="match status" value="1"/>
</dbReference>
<dbReference type="InterPro" id="IPR002909">
    <property type="entry name" value="IPT_dom"/>
</dbReference>
<comment type="subcellular location">
    <subcellularLocation>
        <location evidence="2">Cytoplasm</location>
    </subcellularLocation>
    <subcellularLocation>
        <location evidence="1">Nucleus</location>
    </subcellularLocation>
</comment>
<gene>
    <name evidence="11" type="ORF">GOODEAATRI_010916</name>
</gene>